<dbReference type="InterPro" id="IPR007219">
    <property type="entry name" value="XnlR_reg_dom"/>
</dbReference>
<gene>
    <name evidence="10" type="ORF">PDE_07001</name>
</gene>
<keyword evidence="11" id="KW-1185">Reference proteome</keyword>
<keyword evidence="8" id="KW-1133">Transmembrane helix</keyword>
<keyword evidence="2" id="KW-0479">Metal-binding</keyword>
<dbReference type="SMART" id="SM00906">
    <property type="entry name" value="Fungal_trans"/>
    <property type="match status" value="1"/>
</dbReference>
<evidence type="ECO:0000256" key="3">
    <source>
        <dbReference type="ARBA" id="ARBA00023015"/>
    </source>
</evidence>
<keyword evidence="8" id="KW-0812">Transmembrane</keyword>
<evidence type="ECO:0000256" key="1">
    <source>
        <dbReference type="ARBA" id="ARBA00004123"/>
    </source>
</evidence>
<dbReference type="CDD" id="cd12148">
    <property type="entry name" value="fungal_TF_MHR"/>
    <property type="match status" value="1"/>
</dbReference>
<dbReference type="Proteomes" id="UP000019376">
    <property type="component" value="Unassembled WGS sequence"/>
</dbReference>
<keyword evidence="4" id="KW-0238">DNA-binding</keyword>
<evidence type="ECO:0000256" key="5">
    <source>
        <dbReference type="ARBA" id="ARBA00023163"/>
    </source>
</evidence>
<dbReference type="InterPro" id="IPR036864">
    <property type="entry name" value="Zn2-C6_fun-type_DNA-bd_sf"/>
</dbReference>
<evidence type="ECO:0000256" key="8">
    <source>
        <dbReference type="SAM" id="Phobius"/>
    </source>
</evidence>
<keyword evidence="5" id="KW-0804">Transcription</keyword>
<evidence type="ECO:0000259" key="9">
    <source>
        <dbReference type="PROSITE" id="PS50048"/>
    </source>
</evidence>
<evidence type="ECO:0000256" key="6">
    <source>
        <dbReference type="ARBA" id="ARBA00023242"/>
    </source>
</evidence>
<dbReference type="PROSITE" id="PS50048">
    <property type="entry name" value="ZN2_CY6_FUNGAL_2"/>
    <property type="match status" value="1"/>
</dbReference>
<dbReference type="Pfam" id="PF00172">
    <property type="entry name" value="Zn_clus"/>
    <property type="match status" value="1"/>
</dbReference>
<sequence>MTAPKKKRTTQQRHNAIRACDICKEKKTRCSGTLPCMRCYRLSLACEYQSSYSRGLAAPLPPPLDPSQAIDIEGCPPLPAPTAAPSRSPSARIALNDTLSQSQPLTSNVGPASGLAFLNRVCEDLKKDKSLPPTQSTSPAFTGVVNPETPDASSIFSYGDKPYSAYYVPEAPLPSLERALELTAIYFDIAVVTYRFLHRGLVEQWVGELFQANMQTPNNVPSGPSVARMCICFSIFAIGTLYDRRGRADQAESDAQSERWFAMAKHLAAIETGPPRLETVQARLNNCLYLLASSRVSEGWFSFGLTVQLVTVLGLHRASWPMGEKDKPYSFLEQELRKRTFWSVYTLDRYISVTFGRPQLMHDADIDQELPGEVNDEDLLIEDPAFRSGKPDHTMVASVLHYRLTRILGDISRQLYSAKPCSSKTPVERTVLLILELDRWKESVPDTHDVWRSQILQMAYAHAIIHTTRTLLFMDTKDASVSGAPTATIISYIDKCIASAEEIMTIVNELANKATLIQGYWFTNYACFCAVTVIYIYMIRQHEPSAMAYVAAHRVHDPTRIRYLFSLAETCQQHLGRVTSHSSRNRRYGVILEELRLEVHRRIVSHLRPSHPAESPENDGGGLPYQPNAPSVNSDAGLTLSNTSTGSSPAPWKGIGIAPGPDILNTDSVEDLLNLGDPTGFFDNVENSLMWSQPDYFAFPNQIDEPPIFRF</sequence>
<dbReference type="EMBL" id="KB644414">
    <property type="protein sequence ID" value="EPS32042.1"/>
    <property type="molecule type" value="Genomic_DNA"/>
</dbReference>
<reference evidence="10 11" key="1">
    <citation type="journal article" date="2013" name="PLoS ONE">
        <title>Genomic and secretomic analyses reveal unique features of the lignocellulolytic enzyme system of Penicillium decumbens.</title>
        <authorList>
            <person name="Liu G."/>
            <person name="Zhang L."/>
            <person name="Wei X."/>
            <person name="Zou G."/>
            <person name="Qin Y."/>
            <person name="Ma L."/>
            <person name="Li J."/>
            <person name="Zheng H."/>
            <person name="Wang S."/>
            <person name="Wang C."/>
            <person name="Xun L."/>
            <person name="Zhao G.-P."/>
            <person name="Zhou Z."/>
            <person name="Qu Y."/>
        </authorList>
    </citation>
    <scope>NUCLEOTIDE SEQUENCE [LARGE SCALE GENOMIC DNA]</scope>
    <source>
        <strain evidence="11">114-2 / CGMCC 5302</strain>
    </source>
</reference>
<evidence type="ECO:0000256" key="2">
    <source>
        <dbReference type="ARBA" id="ARBA00022723"/>
    </source>
</evidence>
<dbReference type="eggNOG" id="ENOG502S0TA">
    <property type="taxonomic scope" value="Eukaryota"/>
</dbReference>
<dbReference type="GO" id="GO:0045944">
    <property type="term" value="P:positive regulation of transcription by RNA polymerase II"/>
    <property type="evidence" value="ECO:0007669"/>
    <property type="project" value="TreeGrafter"/>
</dbReference>
<evidence type="ECO:0000256" key="4">
    <source>
        <dbReference type="ARBA" id="ARBA00023125"/>
    </source>
</evidence>
<dbReference type="GO" id="GO:0043565">
    <property type="term" value="F:sequence-specific DNA binding"/>
    <property type="evidence" value="ECO:0007669"/>
    <property type="project" value="TreeGrafter"/>
</dbReference>
<feature type="transmembrane region" description="Helical" evidence="8">
    <location>
        <begin position="519"/>
        <end position="538"/>
    </location>
</feature>
<comment type="subcellular location">
    <subcellularLocation>
        <location evidence="1">Nucleus</location>
    </subcellularLocation>
</comment>
<proteinExistence type="predicted"/>
<evidence type="ECO:0000313" key="10">
    <source>
        <dbReference type="EMBL" id="EPS32042.1"/>
    </source>
</evidence>
<evidence type="ECO:0000313" key="11">
    <source>
        <dbReference type="Proteomes" id="UP000019376"/>
    </source>
</evidence>
<feature type="region of interest" description="Disordered" evidence="7">
    <location>
        <begin position="607"/>
        <end position="654"/>
    </location>
</feature>
<dbReference type="CDD" id="cd00067">
    <property type="entry name" value="GAL4"/>
    <property type="match status" value="1"/>
</dbReference>
<dbReference type="Gene3D" id="4.10.240.10">
    <property type="entry name" value="Zn(2)-C6 fungal-type DNA-binding domain"/>
    <property type="match status" value="1"/>
</dbReference>
<dbReference type="GO" id="GO:0005634">
    <property type="term" value="C:nucleus"/>
    <property type="evidence" value="ECO:0007669"/>
    <property type="project" value="UniProtKB-SubCell"/>
</dbReference>
<keyword evidence="6" id="KW-0539">Nucleus</keyword>
<dbReference type="AlphaFoldDB" id="S8BB11"/>
<dbReference type="InterPro" id="IPR001138">
    <property type="entry name" value="Zn2Cys6_DnaBD"/>
</dbReference>
<feature type="compositionally biased region" description="Low complexity" evidence="7">
    <location>
        <begin position="637"/>
        <end position="648"/>
    </location>
</feature>
<keyword evidence="3" id="KW-0805">Transcription regulation</keyword>
<feature type="region of interest" description="Disordered" evidence="7">
    <location>
        <begin position="65"/>
        <end position="88"/>
    </location>
</feature>
<feature type="domain" description="Zn(2)-C6 fungal-type" evidence="9">
    <location>
        <begin position="19"/>
        <end position="48"/>
    </location>
</feature>
<dbReference type="HOGENOM" id="CLU_009239_0_1_1"/>
<dbReference type="InterPro" id="IPR051711">
    <property type="entry name" value="Stress_Response_Reg"/>
</dbReference>
<evidence type="ECO:0000256" key="7">
    <source>
        <dbReference type="SAM" id="MobiDB-lite"/>
    </source>
</evidence>
<dbReference type="PANTHER" id="PTHR47540">
    <property type="entry name" value="THIAMINE REPRESSIBLE GENES REGULATORY PROTEIN THI5"/>
    <property type="match status" value="1"/>
</dbReference>
<keyword evidence="8" id="KW-0472">Membrane</keyword>
<dbReference type="Pfam" id="PF04082">
    <property type="entry name" value="Fungal_trans"/>
    <property type="match status" value="1"/>
</dbReference>
<dbReference type="GO" id="GO:0008270">
    <property type="term" value="F:zinc ion binding"/>
    <property type="evidence" value="ECO:0007669"/>
    <property type="project" value="InterPro"/>
</dbReference>
<protein>
    <recommendedName>
        <fullName evidence="9">Zn(2)-C6 fungal-type domain-containing protein</fullName>
    </recommendedName>
</protein>
<dbReference type="PhylomeDB" id="S8BB11"/>
<dbReference type="OrthoDB" id="2579025at2759"/>
<dbReference type="PANTHER" id="PTHR47540:SF3">
    <property type="entry name" value="ZN(II)2CYS6 TRANSCRIPTION FACTOR (EUROFUNG)"/>
    <property type="match status" value="1"/>
</dbReference>
<dbReference type="SUPFAM" id="SSF57701">
    <property type="entry name" value="Zn2/Cys6 DNA-binding domain"/>
    <property type="match status" value="1"/>
</dbReference>
<dbReference type="GO" id="GO:0006351">
    <property type="term" value="P:DNA-templated transcription"/>
    <property type="evidence" value="ECO:0007669"/>
    <property type="project" value="InterPro"/>
</dbReference>
<dbReference type="SMART" id="SM00066">
    <property type="entry name" value="GAL4"/>
    <property type="match status" value="1"/>
</dbReference>
<organism evidence="10 11">
    <name type="scientific">Penicillium oxalicum (strain 114-2 / CGMCC 5302)</name>
    <name type="common">Penicillium decumbens</name>
    <dbReference type="NCBI Taxonomy" id="933388"/>
    <lineage>
        <taxon>Eukaryota</taxon>
        <taxon>Fungi</taxon>
        <taxon>Dikarya</taxon>
        <taxon>Ascomycota</taxon>
        <taxon>Pezizomycotina</taxon>
        <taxon>Eurotiomycetes</taxon>
        <taxon>Eurotiomycetidae</taxon>
        <taxon>Eurotiales</taxon>
        <taxon>Aspergillaceae</taxon>
        <taxon>Penicillium</taxon>
    </lineage>
</organism>
<dbReference type="PROSITE" id="PS00463">
    <property type="entry name" value="ZN2_CY6_FUNGAL_1"/>
    <property type="match status" value="1"/>
</dbReference>
<dbReference type="GO" id="GO:0000981">
    <property type="term" value="F:DNA-binding transcription factor activity, RNA polymerase II-specific"/>
    <property type="evidence" value="ECO:0007669"/>
    <property type="project" value="InterPro"/>
</dbReference>
<accession>S8BB11</accession>
<dbReference type="STRING" id="933388.S8BB11"/>
<name>S8BB11_PENO1</name>